<feature type="transmembrane region" description="Helical" evidence="10">
    <location>
        <begin position="31"/>
        <end position="47"/>
    </location>
</feature>
<evidence type="ECO:0000256" key="5">
    <source>
        <dbReference type="ARBA" id="ARBA00022448"/>
    </source>
</evidence>
<dbReference type="PANTHER" id="PTHR36122">
    <property type="entry name" value="NICOTINAMIDE RIBOSIDE TRANSPORTER PNUC"/>
    <property type="match status" value="1"/>
</dbReference>
<feature type="transmembrane region" description="Helical" evidence="10">
    <location>
        <begin position="53"/>
        <end position="74"/>
    </location>
</feature>
<evidence type="ECO:0000256" key="6">
    <source>
        <dbReference type="ARBA" id="ARBA00022475"/>
    </source>
</evidence>
<evidence type="ECO:0000256" key="4">
    <source>
        <dbReference type="ARBA" id="ARBA00017522"/>
    </source>
</evidence>
<comment type="subcellular location">
    <subcellularLocation>
        <location evidence="2">Cell membrane</location>
        <topology evidence="2">Multi-pass membrane protein</topology>
    </subcellularLocation>
</comment>
<evidence type="ECO:0000256" key="8">
    <source>
        <dbReference type="ARBA" id="ARBA00022989"/>
    </source>
</evidence>
<feature type="transmembrane region" description="Helical" evidence="10">
    <location>
        <begin position="121"/>
        <end position="141"/>
    </location>
</feature>
<dbReference type="InterPro" id="IPR006419">
    <property type="entry name" value="NMN_transpt_PnuC"/>
</dbReference>
<evidence type="ECO:0000256" key="9">
    <source>
        <dbReference type="ARBA" id="ARBA00023136"/>
    </source>
</evidence>
<dbReference type="PANTHER" id="PTHR36122:SF2">
    <property type="entry name" value="NICOTINAMIDE RIBOSIDE TRANSPORTER PNUC"/>
    <property type="match status" value="1"/>
</dbReference>
<sequence length="194" mass="22738">MIIEFFEQNWIEITGAIIGLLYLYFEYKADIWMWPTGIAMSSFYTYVYVKATFYAFACINIYFIIAGIYGWIKWQKAAKNGSQMEINLRNTPTRLYIPLVIASIITFAIIAYILNTFTDSHVVYGDTFVTTLSITAIWMLAQRYVEQWLLLIVVNVVSVILYFTQDLYPTSIMYLVYSIVSVFGYLRWRNLIKI</sequence>
<dbReference type="OrthoDB" id="9791248at2"/>
<evidence type="ECO:0000256" key="2">
    <source>
        <dbReference type="ARBA" id="ARBA00004651"/>
    </source>
</evidence>
<feature type="transmembrane region" description="Helical" evidence="10">
    <location>
        <begin position="6"/>
        <end position="24"/>
    </location>
</feature>
<keyword evidence="6" id="KW-1003">Cell membrane</keyword>
<keyword evidence="12" id="KW-1185">Reference proteome</keyword>
<gene>
    <name evidence="11" type="ORF">SAMN05444362_10533</name>
</gene>
<dbReference type="NCBIfam" id="TIGR01528">
    <property type="entry name" value="NMN_trans_PnuC"/>
    <property type="match status" value="1"/>
</dbReference>
<evidence type="ECO:0000313" key="11">
    <source>
        <dbReference type="EMBL" id="SHF28991.1"/>
    </source>
</evidence>
<proteinExistence type="inferred from homology"/>
<organism evidence="11 12">
    <name type="scientific">Dysgonomonas macrotermitis</name>
    <dbReference type="NCBI Taxonomy" id="1346286"/>
    <lineage>
        <taxon>Bacteria</taxon>
        <taxon>Pseudomonadati</taxon>
        <taxon>Bacteroidota</taxon>
        <taxon>Bacteroidia</taxon>
        <taxon>Bacteroidales</taxon>
        <taxon>Dysgonomonadaceae</taxon>
        <taxon>Dysgonomonas</taxon>
    </lineage>
</organism>
<dbReference type="GO" id="GO:0034257">
    <property type="term" value="F:nicotinamide riboside transmembrane transporter activity"/>
    <property type="evidence" value="ECO:0007669"/>
    <property type="project" value="InterPro"/>
</dbReference>
<dbReference type="STRING" id="1346286.SAMN05444362_10533"/>
<reference evidence="12" key="1">
    <citation type="submission" date="2016-11" db="EMBL/GenBank/DDBJ databases">
        <authorList>
            <person name="Varghese N."/>
            <person name="Submissions S."/>
        </authorList>
    </citation>
    <scope>NUCLEOTIDE SEQUENCE [LARGE SCALE GENOMIC DNA]</scope>
    <source>
        <strain evidence="12">DSM 27370</strain>
    </source>
</reference>
<keyword evidence="9 10" id="KW-0472">Membrane</keyword>
<accession>A0A1M5AFC6</accession>
<evidence type="ECO:0000256" key="7">
    <source>
        <dbReference type="ARBA" id="ARBA00022692"/>
    </source>
</evidence>
<dbReference type="AlphaFoldDB" id="A0A1M5AFC6"/>
<evidence type="ECO:0000256" key="1">
    <source>
        <dbReference type="ARBA" id="ARBA00002672"/>
    </source>
</evidence>
<dbReference type="Pfam" id="PF04973">
    <property type="entry name" value="NMN_transporter"/>
    <property type="match status" value="1"/>
</dbReference>
<dbReference type="RefSeq" id="WP_062184813.1">
    <property type="nucleotide sequence ID" value="NZ_BBXL01000032.1"/>
</dbReference>
<name>A0A1M5AFC6_9BACT</name>
<comment type="similarity">
    <text evidence="3">Belongs to the nicotinamide ribonucleoside (NR) uptake permease (TC 4.B.1) family.</text>
</comment>
<dbReference type="GO" id="GO:0005886">
    <property type="term" value="C:plasma membrane"/>
    <property type="evidence" value="ECO:0007669"/>
    <property type="project" value="UniProtKB-SubCell"/>
</dbReference>
<feature type="transmembrane region" description="Helical" evidence="10">
    <location>
        <begin position="171"/>
        <end position="188"/>
    </location>
</feature>
<evidence type="ECO:0000256" key="10">
    <source>
        <dbReference type="SAM" id="Phobius"/>
    </source>
</evidence>
<dbReference type="Proteomes" id="UP000184480">
    <property type="component" value="Unassembled WGS sequence"/>
</dbReference>
<protein>
    <recommendedName>
        <fullName evidence="4">Nicotinamide riboside transporter PnuC</fullName>
    </recommendedName>
</protein>
<evidence type="ECO:0000313" key="12">
    <source>
        <dbReference type="Proteomes" id="UP000184480"/>
    </source>
</evidence>
<dbReference type="EMBL" id="FQUC01000005">
    <property type="protein sequence ID" value="SHF28991.1"/>
    <property type="molecule type" value="Genomic_DNA"/>
</dbReference>
<keyword evidence="5" id="KW-0813">Transport</keyword>
<feature type="transmembrane region" description="Helical" evidence="10">
    <location>
        <begin position="148"/>
        <end position="165"/>
    </location>
</feature>
<comment type="function">
    <text evidence="1">Required for nicotinamide riboside transport across the inner membrane.</text>
</comment>
<feature type="transmembrane region" description="Helical" evidence="10">
    <location>
        <begin position="95"/>
        <end position="115"/>
    </location>
</feature>
<evidence type="ECO:0000256" key="3">
    <source>
        <dbReference type="ARBA" id="ARBA00006669"/>
    </source>
</evidence>
<keyword evidence="8 10" id="KW-1133">Transmembrane helix</keyword>
<keyword evidence="7 10" id="KW-0812">Transmembrane</keyword>